<dbReference type="Proteomes" id="UP000789860">
    <property type="component" value="Unassembled WGS sequence"/>
</dbReference>
<organism evidence="1 2">
    <name type="scientific">Scutellospora calospora</name>
    <dbReference type="NCBI Taxonomy" id="85575"/>
    <lineage>
        <taxon>Eukaryota</taxon>
        <taxon>Fungi</taxon>
        <taxon>Fungi incertae sedis</taxon>
        <taxon>Mucoromycota</taxon>
        <taxon>Glomeromycotina</taxon>
        <taxon>Glomeromycetes</taxon>
        <taxon>Diversisporales</taxon>
        <taxon>Gigasporaceae</taxon>
        <taxon>Scutellospora</taxon>
    </lineage>
</organism>
<comment type="caution">
    <text evidence="1">The sequence shown here is derived from an EMBL/GenBank/DDBJ whole genome shotgun (WGS) entry which is preliminary data.</text>
</comment>
<sequence length="232" mass="26678">MSTGSDRRNVQPHDHLNFNDLNNSEIIDEVNAAPPTYEEAITSRDLEDNIPTTSFSSFSRSAAANLHAIEEMLSSNQSTSERHPLLNKNNRPYNLFGRLYSEPQSSVNQSTSSNQYMTFPLPRGSYEFEYEVLQGRIISCDPQVSKDSDSLYRFFNEHNDKPEMAIIIYGYHTRNTGKKNTEITDFRFTIDLTEFVSPVGELRANKPDMNFMEVLEDYVRRDGVLKSIEMHK</sequence>
<keyword evidence="2" id="KW-1185">Reference proteome</keyword>
<name>A0ACA9LKG5_9GLOM</name>
<gene>
    <name evidence="1" type="ORF">SCALOS_LOCUS4474</name>
</gene>
<proteinExistence type="predicted"/>
<dbReference type="EMBL" id="CAJVPM010006074">
    <property type="protein sequence ID" value="CAG8531430.1"/>
    <property type="molecule type" value="Genomic_DNA"/>
</dbReference>
<evidence type="ECO:0000313" key="2">
    <source>
        <dbReference type="Proteomes" id="UP000789860"/>
    </source>
</evidence>
<protein>
    <submittedName>
        <fullName evidence="1">4676_t:CDS:1</fullName>
    </submittedName>
</protein>
<accession>A0ACA9LKG5</accession>
<reference evidence="1" key="1">
    <citation type="submission" date="2021-06" db="EMBL/GenBank/DDBJ databases">
        <authorList>
            <person name="Kallberg Y."/>
            <person name="Tangrot J."/>
            <person name="Rosling A."/>
        </authorList>
    </citation>
    <scope>NUCLEOTIDE SEQUENCE</scope>
    <source>
        <strain evidence="1">AU212A</strain>
    </source>
</reference>
<evidence type="ECO:0000313" key="1">
    <source>
        <dbReference type="EMBL" id="CAG8531430.1"/>
    </source>
</evidence>
<feature type="non-terminal residue" evidence="1">
    <location>
        <position position="232"/>
    </location>
</feature>